<proteinExistence type="predicted"/>
<sequence length="87" mass="9934">MGTRKYSSYAQIDRELEILKIEKEINLQKIHLEIQGVKENLEPKNIMKNAVSGIVSSFSPSIPGPYGKIIGLAFPFITKWLFKKRGR</sequence>
<dbReference type="Pfam" id="PF19852">
    <property type="entry name" value="DUF6327"/>
    <property type="match status" value="1"/>
</dbReference>
<name>A0AB39W1Y1_9FLAO</name>
<gene>
    <name evidence="1" type="ORF">AB3G34_14445</name>
</gene>
<dbReference type="AlphaFoldDB" id="A0AB39W1Y1"/>
<dbReference type="EMBL" id="CP165625">
    <property type="protein sequence ID" value="XDU95078.1"/>
    <property type="molecule type" value="Genomic_DNA"/>
</dbReference>
<reference evidence="1" key="1">
    <citation type="submission" date="2024-07" db="EMBL/GenBank/DDBJ databases">
        <authorList>
            <person name="Biller S.J."/>
        </authorList>
    </citation>
    <scope>NUCLEOTIDE SEQUENCE</scope>
    <source>
        <strain evidence="1">WC2409</strain>
    </source>
</reference>
<protein>
    <submittedName>
        <fullName evidence="1">DUF6327 family protein</fullName>
    </submittedName>
</protein>
<dbReference type="RefSeq" id="WP_369752862.1">
    <property type="nucleotide sequence ID" value="NZ_CP165625.1"/>
</dbReference>
<dbReference type="InterPro" id="IPR046290">
    <property type="entry name" value="DUF6327"/>
</dbReference>
<organism evidence="1">
    <name type="scientific">Flavobacterium sp. WC2409</name>
    <dbReference type="NCBI Taxonomy" id="3234139"/>
    <lineage>
        <taxon>Bacteria</taxon>
        <taxon>Pseudomonadati</taxon>
        <taxon>Bacteroidota</taxon>
        <taxon>Flavobacteriia</taxon>
        <taxon>Flavobacteriales</taxon>
        <taxon>Flavobacteriaceae</taxon>
        <taxon>Flavobacterium</taxon>
    </lineage>
</organism>
<evidence type="ECO:0000313" key="1">
    <source>
        <dbReference type="EMBL" id="XDU95078.1"/>
    </source>
</evidence>
<accession>A0AB39W1Y1</accession>